<keyword evidence="2" id="KW-0808">Transferase</keyword>
<dbReference type="InterPro" id="IPR018357">
    <property type="entry name" value="Hexapep_transf_CS"/>
</dbReference>
<dbReference type="InterPro" id="IPR001451">
    <property type="entry name" value="Hexapep"/>
</dbReference>
<dbReference type="GO" id="GO:0008374">
    <property type="term" value="F:O-acyltransferase activity"/>
    <property type="evidence" value="ECO:0007669"/>
    <property type="project" value="TreeGrafter"/>
</dbReference>
<dbReference type="InterPro" id="IPR051159">
    <property type="entry name" value="Hexapeptide_acetyltransf"/>
</dbReference>
<evidence type="ECO:0000313" key="5">
    <source>
        <dbReference type="Proteomes" id="UP000234331"/>
    </source>
</evidence>
<name>A0A2I2KUQ8_9ACTN</name>
<dbReference type="SUPFAM" id="SSF51161">
    <property type="entry name" value="Trimeric LpxA-like enzymes"/>
    <property type="match status" value="1"/>
</dbReference>
<accession>A0A2I2KUQ8</accession>
<proteinExistence type="inferred from homology"/>
<gene>
    <name evidence="4" type="primary">capG</name>
    <name evidence="4" type="ORF">FRACA_3260003</name>
</gene>
<dbReference type="InterPro" id="IPR011004">
    <property type="entry name" value="Trimer_LpxA-like_sf"/>
</dbReference>
<dbReference type="Gene3D" id="2.160.10.10">
    <property type="entry name" value="Hexapeptide repeat proteins"/>
    <property type="match status" value="1"/>
</dbReference>
<dbReference type="PANTHER" id="PTHR23416:SF23">
    <property type="entry name" value="ACETYLTRANSFERASE C18B11.09C-RELATED"/>
    <property type="match status" value="1"/>
</dbReference>
<protein>
    <submittedName>
        <fullName evidence="4">Protein CapG</fullName>
    </submittedName>
</protein>
<dbReference type="Proteomes" id="UP000234331">
    <property type="component" value="Unassembled WGS sequence"/>
</dbReference>
<dbReference type="CDD" id="cd04647">
    <property type="entry name" value="LbH_MAT_like"/>
    <property type="match status" value="1"/>
</dbReference>
<keyword evidence="5" id="KW-1185">Reference proteome</keyword>
<evidence type="ECO:0000256" key="2">
    <source>
        <dbReference type="ARBA" id="ARBA00022679"/>
    </source>
</evidence>
<organism evidence="4 5">
    <name type="scientific">Frankia canadensis</name>
    <dbReference type="NCBI Taxonomy" id="1836972"/>
    <lineage>
        <taxon>Bacteria</taxon>
        <taxon>Bacillati</taxon>
        <taxon>Actinomycetota</taxon>
        <taxon>Actinomycetes</taxon>
        <taxon>Frankiales</taxon>
        <taxon>Frankiaceae</taxon>
        <taxon>Frankia</taxon>
    </lineage>
</organism>
<dbReference type="EMBL" id="FZMO01000253">
    <property type="protein sequence ID" value="SNQ49389.1"/>
    <property type="molecule type" value="Genomic_DNA"/>
</dbReference>
<evidence type="ECO:0000256" key="3">
    <source>
        <dbReference type="ARBA" id="ARBA00022737"/>
    </source>
</evidence>
<dbReference type="AlphaFoldDB" id="A0A2I2KUQ8"/>
<comment type="similarity">
    <text evidence="1">Belongs to the transferase hexapeptide repeat family.</text>
</comment>
<dbReference type="PROSITE" id="PS00101">
    <property type="entry name" value="HEXAPEP_TRANSFERASES"/>
    <property type="match status" value="1"/>
</dbReference>
<keyword evidence="3" id="KW-0677">Repeat</keyword>
<evidence type="ECO:0000256" key="1">
    <source>
        <dbReference type="ARBA" id="ARBA00007274"/>
    </source>
</evidence>
<reference evidence="4 5" key="1">
    <citation type="submission" date="2017-06" db="EMBL/GenBank/DDBJ databases">
        <authorList>
            <person name="Kim H.J."/>
            <person name="Triplett B.A."/>
        </authorList>
    </citation>
    <scope>NUCLEOTIDE SEQUENCE [LARGE SCALE GENOMIC DNA]</scope>
    <source>
        <strain evidence="4">FRACA_ARgP5</strain>
    </source>
</reference>
<sequence length="180" mass="19453">MGRVAWRTYLLRTDPVRYARWIGVRLGADCRLIELTSATFGTEPYLIRLGDRVGIAGGVRFVTHDGAASRMRRRYPDIDVVAPIRIGSDTILGINAIIMPGVTIGSDVVVAAGAVVMRDVPAGSLVAGAPARVVTDMASWEERMLARSVGTGGMSPRRKREVFLDRFGADLEADLDEAPV</sequence>
<dbReference type="Pfam" id="PF00132">
    <property type="entry name" value="Hexapep"/>
    <property type="match status" value="1"/>
</dbReference>
<evidence type="ECO:0000313" key="4">
    <source>
        <dbReference type="EMBL" id="SNQ49389.1"/>
    </source>
</evidence>
<dbReference type="PANTHER" id="PTHR23416">
    <property type="entry name" value="SIALIC ACID SYNTHASE-RELATED"/>
    <property type="match status" value="1"/>
</dbReference>